<organism evidence="4 5">
    <name type="scientific">Coemansia brasiliensis</name>
    <dbReference type="NCBI Taxonomy" id="2650707"/>
    <lineage>
        <taxon>Eukaryota</taxon>
        <taxon>Fungi</taxon>
        <taxon>Fungi incertae sedis</taxon>
        <taxon>Zoopagomycota</taxon>
        <taxon>Kickxellomycotina</taxon>
        <taxon>Kickxellomycetes</taxon>
        <taxon>Kickxellales</taxon>
        <taxon>Kickxellaceae</taxon>
        <taxon>Coemansia</taxon>
    </lineage>
</organism>
<feature type="coiled-coil region" evidence="1">
    <location>
        <begin position="1105"/>
        <end position="1199"/>
    </location>
</feature>
<evidence type="ECO:0000256" key="2">
    <source>
        <dbReference type="SAM" id="MobiDB-lite"/>
    </source>
</evidence>
<dbReference type="Proteomes" id="UP001139887">
    <property type="component" value="Unassembled WGS sequence"/>
</dbReference>
<feature type="transmembrane region" description="Helical" evidence="3">
    <location>
        <begin position="282"/>
        <end position="297"/>
    </location>
</feature>
<feature type="compositionally biased region" description="Basic residues" evidence="2">
    <location>
        <begin position="701"/>
        <end position="714"/>
    </location>
</feature>
<keyword evidence="3" id="KW-0472">Membrane</keyword>
<evidence type="ECO:0000256" key="1">
    <source>
        <dbReference type="SAM" id="Coils"/>
    </source>
</evidence>
<proteinExistence type="predicted"/>
<feature type="compositionally biased region" description="Low complexity" evidence="2">
    <location>
        <begin position="59"/>
        <end position="77"/>
    </location>
</feature>
<protein>
    <submittedName>
        <fullName evidence="4">Uncharacterized protein</fullName>
    </submittedName>
</protein>
<evidence type="ECO:0000256" key="3">
    <source>
        <dbReference type="SAM" id="Phobius"/>
    </source>
</evidence>
<reference evidence="4" key="1">
    <citation type="submission" date="2022-07" db="EMBL/GenBank/DDBJ databases">
        <title>Phylogenomic reconstructions and comparative analyses of Kickxellomycotina fungi.</title>
        <authorList>
            <person name="Reynolds N.K."/>
            <person name="Stajich J.E."/>
            <person name="Barry K."/>
            <person name="Grigoriev I.V."/>
            <person name="Crous P."/>
            <person name="Smith M.E."/>
        </authorList>
    </citation>
    <scope>NUCLEOTIDE SEQUENCE</scope>
    <source>
        <strain evidence="4">NRRL 1566</strain>
    </source>
</reference>
<sequence length="1386" mass="150182">MAETQGMPEQKQEEHSGHTNAEHMAQQAAKDAGWQIRWPHIRMMSQSPDLASPANSDFAQNNAAPSSKPAASTTAAAANTWKQLRRLVSDITEVFGQPSPAAPEEHTTTQLPLDGVAEQLEDQHALPQICSSTARTSRIRSFINNGNNSNNEGDAEASTLIVDSAPMSRWQRTVDFGRRYPLLMLGLGWLAMLMLDWVVTSSAMPRLLSLLTIRPWSPFSESFVMQASLAAPGLIVDDNTRGANLMRLLQRGLLRGELWIDDFLWSLQMFVCETLVPLTQPYAVYWLAFALISLKTLRRCSKIGKRAAVLCFLCFALFDLALWRIFGSQGSALAFSSPLSTAATQQGHASVKHRQASTFSCENNMCVASPELFTPDDTHSPSTKSGGAVQVPPQNVRSPFADAVEEALARKRVHIARQSRRIDELHRWQQQKQQRKSGFQVLPLAATLTIFLYVAGKARSYSASAARACMALLAVDMFIRNSQLSFQDRQFWNMEDGTLSIHSIPRATCRTLLQLVRNSRLAFPRVSGMGCLLPVHALSTVILLGLHELAFAVHTMRVWYATTIRDRRRGPAMVSAHASADGKVPVTLDSALTPDPAKHAPPTSSSSAQDQASLSLAQVTNRAGAPYAHRVCFLCLSGYCERCLLSMSIWPTRGADTDEFSGNSISSTGTSAAAAAAIGDIGHSPATENATSANASGSITHSRRRSRGHSRTHASKGAVSLTAVTPAATTGDSTDSESRLPPLCESLQGLGLLNPDLHAEDKFQLPASESIGGSRRNKAVDVWIASSVAHCPCRSVHGVGPSSFVSRVAKLEHMRLEAARVEPSGFEPPRGTLVALLQYARELRSLGLVRPVDPASVVFGDEDSDPTSSVLPVIFGRFTMPANPRAVAAANALLASSASSYAQVLANGPSAGAVRSGGHTPSHTPFLQNSQPARILAKPTPLSTARAPSAGTFRLCAQATNARDGIVKVLAVVTPTLAHLLLTHPRTAQTAAVCVPASLAGTMAARARGTTGAQPSVQTATSLVADTDPFLDHVRVQLQRSDMVVRVNGVRWADVDAGTSLNQGIVIRNLADNHAYRICVSLCGLRSEELQVVLPSINAPISRARLAKQLEMQAAQSELEQASRQKADAAARLKRAKREMPRQIQQWRNELDSLKRSMERQAVSNTRALRRLMQLDAAIAALQEEVAKSRVQLEASSAADVHASSEEDSSASDADLDYDALQKRKQVAGINGNGGGFSILSQLDEADSQQSKHQPTIRHQQKRQESRAAAHSELQHAQAEARQQRDMLEEKVHELKSQRSSLLASIQQMGRKRAQLLSQVESSQKELAEVSKRLSLRSTANDKLQKQLQDLLEQHTASNVAAKSGDANAQLIRQIADLRQIINEFK</sequence>
<gene>
    <name evidence="4" type="ORF">IWW36_002627</name>
</gene>
<feature type="compositionally biased region" description="Polar residues" evidence="2">
    <location>
        <begin position="46"/>
        <end position="58"/>
    </location>
</feature>
<feature type="transmembrane region" description="Helical" evidence="3">
    <location>
        <begin position="180"/>
        <end position="199"/>
    </location>
</feature>
<comment type="caution">
    <text evidence="4">The sequence shown here is derived from an EMBL/GenBank/DDBJ whole genome shotgun (WGS) entry which is preliminary data.</text>
</comment>
<feature type="region of interest" description="Disordered" evidence="2">
    <location>
        <begin position="683"/>
        <end position="741"/>
    </location>
</feature>
<keyword evidence="1" id="KW-0175">Coiled coil</keyword>
<dbReference type="OrthoDB" id="5554027at2759"/>
<feature type="compositionally biased region" description="Basic and acidic residues" evidence="2">
    <location>
        <begin position="1262"/>
        <end position="1274"/>
    </location>
</feature>
<keyword evidence="5" id="KW-1185">Reference proteome</keyword>
<feature type="compositionally biased region" description="Polar residues" evidence="2">
    <location>
        <begin position="686"/>
        <end position="695"/>
    </location>
</feature>
<accession>A0A9W8I6X1</accession>
<dbReference type="EMBL" id="JANBUW010000078">
    <property type="protein sequence ID" value="KAJ2849436.1"/>
    <property type="molecule type" value="Genomic_DNA"/>
</dbReference>
<feature type="region of interest" description="Disordered" evidence="2">
    <location>
        <begin position="46"/>
        <end position="77"/>
    </location>
</feature>
<keyword evidence="3" id="KW-1133">Transmembrane helix</keyword>
<evidence type="ECO:0000313" key="5">
    <source>
        <dbReference type="Proteomes" id="UP001139887"/>
    </source>
</evidence>
<feature type="compositionally biased region" description="Basic and acidic residues" evidence="2">
    <location>
        <begin position="10"/>
        <end position="21"/>
    </location>
</feature>
<feature type="region of interest" description="Disordered" evidence="2">
    <location>
        <begin position="585"/>
        <end position="612"/>
    </location>
</feature>
<keyword evidence="3" id="KW-0812">Transmembrane</keyword>
<evidence type="ECO:0000313" key="4">
    <source>
        <dbReference type="EMBL" id="KAJ2849436.1"/>
    </source>
</evidence>
<feature type="region of interest" description="Disordered" evidence="2">
    <location>
        <begin position="1"/>
        <end position="31"/>
    </location>
</feature>
<feature type="region of interest" description="Disordered" evidence="2">
    <location>
        <begin position="1244"/>
        <end position="1286"/>
    </location>
</feature>
<name>A0A9W8I6X1_9FUNG</name>